<evidence type="ECO:0000259" key="7">
    <source>
        <dbReference type="SMART" id="SM00278"/>
    </source>
</evidence>
<dbReference type="NCBIfam" id="TIGR00084">
    <property type="entry name" value="ruvA"/>
    <property type="match status" value="1"/>
</dbReference>
<dbReference type="SUPFAM" id="SSF50249">
    <property type="entry name" value="Nucleic acid-binding proteins"/>
    <property type="match status" value="1"/>
</dbReference>
<comment type="similarity">
    <text evidence="6">Belongs to the RuvA family.</text>
</comment>
<gene>
    <name evidence="6 8" type="primary">ruvA</name>
    <name evidence="8" type="ORF">IAB60_05095</name>
</gene>
<comment type="domain">
    <text evidence="6">Has three domains with a flexible linker between the domains II and III and assumes an 'L' shape. Domain III is highly mobile and contacts RuvB.</text>
</comment>
<evidence type="ECO:0000313" key="9">
    <source>
        <dbReference type="Proteomes" id="UP000886860"/>
    </source>
</evidence>
<dbReference type="InterPro" id="IPR012340">
    <property type="entry name" value="NA-bd_OB-fold"/>
</dbReference>
<evidence type="ECO:0000256" key="5">
    <source>
        <dbReference type="ARBA" id="ARBA00023204"/>
    </source>
</evidence>
<evidence type="ECO:0000256" key="1">
    <source>
        <dbReference type="ARBA" id="ARBA00022490"/>
    </source>
</evidence>
<sequence length="210" mass="22556">MISFVRGPLAAVEEDSVVIEAGGVGLEIRVPLSVLEQLPSLGEEVKMYTYFQVREDGMNLYGFLHVQDRQMFRQLLGVNGIGPKAALGILSAMRPDDLRMAIVSGDAKAISRAPGVGTKTAQRIILDLKDKVSMDQVTENWLKAGGEMEQKDSAASAYGLAGAAREAVEALVALGYTSMEASRAVKKVSLQEGMTAEDVLKASLKHLSFL</sequence>
<evidence type="ECO:0000256" key="4">
    <source>
        <dbReference type="ARBA" id="ARBA00023172"/>
    </source>
</evidence>
<comment type="caution">
    <text evidence="8">The sequence shown here is derived from an EMBL/GenBank/DDBJ whole genome shotgun (WGS) entry which is preliminary data.</text>
</comment>
<dbReference type="GO" id="GO:0009379">
    <property type="term" value="C:Holliday junction helicase complex"/>
    <property type="evidence" value="ECO:0007669"/>
    <property type="project" value="InterPro"/>
</dbReference>
<keyword evidence="2 6" id="KW-0227">DNA damage</keyword>
<dbReference type="InterPro" id="IPR013849">
    <property type="entry name" value="DNA_helicase_Holl-junc_RuvA_I"/>
</dbReference>
<dbReference type="Gene3D" id="1.10.150.20">
    <property type="entry name" value="5' to 3' exonuclease, C-terminal subdomain"/>
    <property type="match status" value="1"/>
</dbReference>
<reference evidence="8" key="1">
    <citation type="submission" date="2020-10" db="EMBL/GenBank/DDBJ databases">
        <authorList>
            <person name="Gilroy R."/>
        </authorList>
    </citation>
    <scope>NUCLEOTIDE SEQUENCE</scope>
    <source>
        <strain evidence="8">CHK123-3438</strain>
    </source>
</reference>
<proteinExistence type="inferred from homology"/>
<accession>A0A9D1KGE8</accession>
<dbReference type="GO" id="GO:0006310">
    <property type="term" value="P:DNA recombination"/>
    <property type="evidence" value="ECO:0007669"/>
    <property type="project" value="UniProtKB-UniRule"/>
</dbReference>
<dbReference type="InterPro" id="IPR003583">
    <property type="entry name" value="Hlx-hairpin-Hlx_DNA-bd_motif"/>
</dbReference>
<dbReference type="GO" id="GO:0005524">
    <property type="term" value="F:ATP binding"/>
    <property type="evidence" value="ECO:0007669"/>
    <property type="project" value="InterPro"/>
</dbReference>
<dbReference type="GO" id="GO:0000400">
    <property type="term" value="F:four-way junction DNA binding"/>
    <property type="evidence" value="ECO:0007669"/>
    <property type="project" value="UniProtKB-UniRule"/>
</dbReference>
<dbReference type="CDD" id="cd14332">
    <property type="entry name" value="UBA_RuvA_C"/>
    <property type="match status" value="1"/>
</dbReference>
<dbReference type="SUPFAM" id="SSF47781">
    <property type="entry name" value="RuvA domain 2-like"/>
    <property type="match status" value="1"/>
</dbReference>
<reference evidence="8" key="2">
    <citation type="journal article" date="2021" name="PeerJ">
        <title>Extensive microbial diversity within the chicken gut microbiome revealed by metagenomics and culture.</title>
        <authorList>
            <person name="Gilroy R."/>
            <person name="Ravi A."/>
            <person name="Getino M."/>
            <person name="Pursley I."/>
            <person name="Horton D.L."/>
            <person name="Alikhan N.F."/>
            <person name="Baker D."/>
            <person name="Gharbi K."/>
            <person name="Hall N."/>
            <person name="Watson M."/>
            <person name="Adriaenssens E.M."/>
            <person name="Foster-Nyarko E."/>
            <person name="Jarju S."/>
            <person name="Secka A."/>
            <person name="Antonio M."/>
            <person name="Oren A."/>
            <person name="Chaudhuri R.R."/>
            <person name="La Ragione R."/>
            <person name="Hildebrand F."/>
            <person name="Pallen M.J."/>
        </authorList>
    </citation>
    <scope>NUCLEOTIDE SEQUENCE</scope>
    <source>
        <strain evidence="8">CHK123-3438</strain>
    </source>
</reference>
<evidence type="ECO:0000256" key="3">
    <source>
        <dbReference type="ARBA" id="ARBA00023125"/>
    </source>
</evidence>
<keyword evidence="4 6" id="KW-0233">DNA recombination</keyword>
<dbReference type="HAMAP" id="MF_00031">
    <property type="entry name" value="DNA_HJ_migration_RuvA"/>
    <property type="match status" value="1"/>
</dbReference>
<dbReference type="GO" id="GO:0005737">
    <property type="term" value="C:cytoplasm"/>
    <property type="evidence" value="ECO:0007669"/>
    <property type="project" value="UniProtKB-SubCell"/>
</dbReference>
<dbReference type="Gene3D" id="2.40.50.140">
    <property type="entry name" value="Nucleic acid-binding proteins"/>
    <property type="match status" value="1"/>
</dbReference>
<dbReference type="InterPro" id="IPR010994">
    <property type="entry name" value="RuvA_2-like"/>
</dbReference>
<dbReference type="GO" id="GO:0048476">
    <property type="term" value="C:Holliday junction resolvase complex"/>
    <property type="evidence" value="ECO:0007669"/>
    <property type="project" value="UniProtKB-UniRule"/>
</dbReference>
<feature type="region of interest" description="Domain I" evidence="6">
    <location>
        <begin position="1"/>
        <end position="64"/>
    </location>
</feature>
<dbReference type="Pfam" id="PF14520">
    <property type="entry name" value="HHH_5"/>
    <property type="match status" value="1"/>
</dbReference>
<protein>
    <recommendedName>
        <fullName evidence="6">Holliday junction branch migration complex subunit RuvA</fullName>
    </recommendedName>
</protein>
<dbReference type="EMBL" id="DVKS01000083">
    <property type="protein sequence ID" value="HIT41472.1"/>
    <property type="molecule type" value="Genomic_DNA"/>
</dbReference>
<keyword evidence="3 6" id="KW-0238">DNA-binding</keyword>
<comment type="subcellular location">
    <subcellularLocation>
        <location evidence="6">Cytoplasm</location>
    </subcellularLocation>
</comment>
<feature type="region of interest" description="Domain III" evidence="6">
    <location>
        <begin position="153"/>
        <end position="210"/>
    </location>
</feature>
<dbReference type="Proteomes" id="UP000886860">
    <property type="component" value="Unassembled WGS sequence"/>
</dbReference>
<dbReference type="GO" id="GO:0009378">
    <property type="term" value="F:four-way junction helicase activity"/>
    <property type="evidence" value="ECO:0007669"/>
    <property type="project" value="InterPro"/>
</dbReference>
<dbReference type="Pfam" id="PF01330">
    <property type="entry name" value="RuvA_N"/>
    <property type="match status" value="1"/>
</dbReference>
<feature type="domain" description="Helix-hairpin-helix DNA-binding motif class 1" evidence="7">
    <location>
        <begin position="108"/>
        <end position="127"/>
    </location>
</feature>
<dbReference type="Gene3D" id="1.10.8.10">
    <property type="entry name" value="DNA helicase RuvA subunit, C-terminal domain"/>
    <property type="match status" value="1"/>
</dbReference>
<comment type="function">
    <text evidence="6">The RuvA-RuvB-RuvC complex processes Holliday junction (HJ) DNA during genetic recombination and DNA repair, while the RuvA-RuvB complex plays an important role in the rescue of blocked DNA replication forks via replication fork reversal (RFR). RuvA specifically binds to HJ cruciform DNA, conferring on it an open structure. The RuvB hexamer acts as an ATP-dependent pump, pulling dsDNA into and through the RuvAB complex. HJ branch migration allows RuvC to scan DNA until it finds its consensus sequence, where it cleaves and resolves the cruciform DNA.</text>
</comment>
<dbReference type="AlphaFoldDB" id="A0A9D1KGE8"/>
<dbReference type="SMART" id="SM00278">
    <property type="entry name" value="HhH1"/>
    <property type="match status" value="2"/>
</dbReference>
<keyword evidence="1 6" id="KW-0963">Cytoplasm</keyword>
<dbReference type="Pfam" id="PF07499">
    <property type="entry name" value="RuvA_C"/>
    <property type="match status" value="1"/>
</dbReference>
<name>A0A9D1KGE8_9FIRM</name>
<dbReference type="InterPro" id="IPR036267">
    <property type="entry name" value="RuvA_C_sf"/>
</dbReference>
<evidence type="ECO:0000256" key="2">
    <source>
        <dbReference type="ARBA" id="ARBA00022763"/>
    </source>
</evidence>
<keyword evidence="5 6" id="KW-0234">DNA repair</keyword>
<organism evidence="8 9">
    <name type="scientific">Candidatus Caccovicinus merdipullorum</name>
    <dbReference type="NCBI Taxonomy" id="2840724"/>
    <lineage>
        <taxon>Bacteria</taxon>
        <taxon>Bacillati</taxon>
        <taxon>Bacillota</taxon>
        <taxon>Clostridia</taxon>
        <taxon>Eubacteriales</taxon>
        <taxon>Candidatus Caccovicinus</taxon>
    </lineage>
</organism>
<comment type="caution">
    <text evidence="6">Lacks conserved residue(s) required for the propagation of feature annotation.</text>
</comment>
<dbReference type="InterPro" id="IPR011114">
    <property type="entry name" value="RuvA_C"/>
</dbReference>
<dbReference type="GO" id="GO:0006281">
    <property type="term" value="P:DNA repair"/>
    <property type="evidence" value="ECO:0007669"/>
    <property type="project" value="UniProtKB-UniRule"/>
</dbReference>
<feature type="domain" description="Helix-hairpin-helix DNA-binding motif class 1" evidence="7">
    <location>
        <begin position="73"/>
        <end position="92"/>
    </location>
</feature>
<dbReference type="InterPro" id="IPR000085">
    <property type="entry name" value="RuvA"/>
</dbReference>
<evidence type="ECO:0000313" key="8">
    <source>
        <dbReference type="EMBL" id="HIT41472.1"/>
    </source>
</evidence>
<comment type="subunit">
    <text evidence="6">Homotetramer. Forms an RuvA(8)-RuvB(12)-Holliday junction (HJ) complex. HJ DNA is sandwiched between 2 RuvA tetramers; dsDNA enters through RuvA and exits via RuvB. An RuvB hexamer assembles on each DNA strand where it exits the tetramer. Each RuvB hexamer is contacted by two RuvA subunits (via domain III) on 2 adjacent RuvB subunits; this complex drives branch migration. In the full resolvosome a probable DNA-RuvA(4)-RuvB(12)-RuvC(2) complex forms which resolves the HJ.</text>
</comment>
<evidence type="ECO:0000256" key="6">
    <source>
        <dbReference type="HAMAP-Rule" id="MF_00031"/>
    </source>
</evidence>
<dbReference type="SUPFAM" id="SSF46929">
    <property type="entry name" value="DNA helicase RuvA subunit, C-terminal domain"/>
    <property type="match status" value="1"/>
</dbReference>